<organism evidence="1 2">
    <name type="scientific">Amycolatopsis acididurans</name>
    <dbReference type="NCBI Taxonomy" id="2724524"/>
    <lineage>
        <taxon>Bacteria</taxon>
        <taxon>Bacillati</taxon>
        <taxon>Actinomycetota</taxon>
        <taxon>Actinomycetes</taxon>
        <taxon>Pseudonocardiales</taxon>
        <taxon>Pseudonocardiaceae</taxon>
        <taxon>Amycolatopsis</taxon>
    </lineage>
</organism>
<proteinExistence type="predicted"/>
<evidence type="ECO:0000313" key="2">
    <source>
        <dbReference type="Proteomes" id="UP000715441"/>
    </source>
</evidence>
<dbReference type="EMBL" id="JAAXLS010000096">
    <property type="protein sequence ID" value="NKQ59381.1"/>
    <property type="molecule type" value="Genomic_DNA"/>
</dbReference>
<dbReference type="Proteomes" id="UP000715441">
    <property type="component" value="Unassembled WGS sequence"/>
</dbReference>
<accession>A0ABX1JJJ5</accession>
<name>A0ABX1JJJ5_9PSEU</name>
<keyword evidence="2" id="KW-1185">Reference proteome</keyword>
<protein>
    <submittedName>
        <fullName evidence="1">Uncharacterized protein</fullName>
    </submittedName>
</protein>
<reference evidence="1 2" key="1">
    <citation type="submission" date="2020-04" db="EMBL/GenBank/DDBJ databases">
        <title>Novel species.</title>
        <authorList>
            <person name="Teo W.F.A."/>
            <person name="Lipun K."/>
            <person name="Srisuk N."/>
            <person name="Duangmal K."/>
        </authorList>
    </citation>
    <scope>NUCLEOTIDE SEQUENCE [LARGE SCALE GENOMIC DNA]</scope>
    <source>
        <strain evidence="1 2">K13G38</strain>
    </source>
</reference>
<dbReference type="RefSeq" id="WP_168524096.1">
    <property type="nucleotide sequence ID" value="NZ_JAAXLS010000096.1"/>
</dbReference>
<evidence type="ECO:0000313" key="1">
    <source>
        <dbReference type="EMBL" id="NKQ59381.1"/>
    </source>
</evidence>
<sequence length="150" mass="16692">MEEVLAEARGDRAAARPLLTMLTFGCRSLPRFEDEHACLLGRTTTQQHPASVNWTDHGDITRALRAMARLMDEFDDQAVEPVRKALRRDSCRIDEPTEGWPGGTPLARFATRFYKATSSAIFLAMSSSESSSVLRPLREPRSGLIARISS</sequence>
<comment type="caution">
    <text evidence="1">The sequence shown here is derived from an EMBL/GenBank/DDBJ whole genome shotgun (WGS) entry which is preliminary data.</text>
</comment>
<gene>
    <name evidence="1" type="ORF">HFP15_41770</name>
</gene>